<comment type="caution">
    <text evidence="1">The sequence shown here is derived from an EMBL/GenBank/DDBJ whole genome shotgun (WGS) entry which is preliminary data.</text>
</comment>
<dbReference type="AlphaFoldDB" id="A0A497E4J3"/>
<dbReference type="PANTHER" id="PTHR31118:SF12">
    <property type="entry name" value="CYCLASE-LIKE PROTEIN 2"/>
    <property type="match status" value="1"/>
</dbReference>
<sequence length="217" mass="24763">MGKQRIVDLSYSIRGDMMVYPGMSRPVIEWLKRVNQEGSNVSRITLEAHTGTHIDAPKHFIDEGKPIDELNLNRLIGKAVLFRVKDEPRGQRISLQEVKSAGVEIREGDIFLLDTGIYRFFERPEFNRFFPVPTEELLKWLIAKGIKAYGTDACSVDPVEETKRSNHHLMLGEGIPIIENLCNLEKLPEKRPFTFFAIPLKIEKAEASPCRAFAILE</sequence>
<name>A0A497E4J3_UNCAE</name>
<dbReference type="PANTHER" id="PTHR31118">
    <property type="entry name" value="CYCLASE-LIKE PROTEIN 2"/>
    <property type="match status" value="1"/>
</dbReference>
<dbReference type="Proteomes" id="UP000279422">
    <property type="component" value="Unassembled WGS sequence"/>
</dbReference>
<proteinExistence type="predicted"/>
<evidence type="ECO:0000313" key="1">
    <source>
        <dbReference type="EMBL" id="RLE09178.1"/>
    </source>
</evidence>
<dbReference type="Pfam" id="PF04199">
    <property type="entry name" value="Cyclase"/>
    <property type="match status" value="1"/>
</dbReference>
<protein>
    <submittedName>
        <fullName evidence="1">Cyclase family protein</fullName>
    </submittedName>
</protein>
<dbReference type="InterPro" id="IPR037175">
    <property type="entry name" value="KFase_sf"/>
</dbReference>
<dbReference type="GO" id="GO:0004061">
    <property type="term" value="F:arylformamidase activity"/>
    <property type="evidence" value="ECO:0007669"/>
    <property type="project" value="InterPro"/>
</dbReference>
<gene>
    <name evidence="1" type="ORF">DRJ00_04850</name>
</gene>
<reference evidence="1 2" key="1">
    <citation type="submission" date="2018-06" db="EMBL/GenBank/DDBJ databases">
        <title>Extensive metabolic versatility and redundancy in microbially diverse, dynamic hydrothermal sediments.</title>
        <authorList>
            <person name="Dombrowski N."/>
            <person name="Teske A."/>
            <person name="Baker B.J."/>
        </authorList>
    </citation>
    <scope>NUCLEOTIDE SEQUENCE [LARGE SCALE GENOMIC DNA]</scope>
    <source>
        <strain evidence="1">B47_G16</strain>
    </source>
</reference>
<dbReference type="InterPro" id="IPR007325">
    <property type="entry name" value="KFase/CYL"/>
</dbReference>
<dbReference type="EMBL" id="QMPZ01000058">
    <property type="protein sequence ID" value="RLE09178.1"/>
    <property type="molecule type" value="Genomic_DNA"/>
</dbReference>
<dbReference type="SUPFAM" id="SSF102198">
    <property type="entry name" value="Putative cyclase"/>
    <property type="match status" value="1"/>
</dbReference>
<dbReference type="GO" id="GO:0019441">
    <property type="term" value="P:L-tryptophan catabolic process to kynurenine"/>
    <property type="evidence" value="ECO:0007669"/>
    <property type="project" value="InterPro"/>
</dbReference>
<accession>A0A497E4J3</accession>
<dbReference type="Gene3D" id="3.50.30.50">
    <property type="entry name" value="Putative cyclase"/>
    <property type="match status" value="1"/>
</dbReference>
<organism evidence="1 2">
    <name type="scientific">Aerophobetes bacterium</name>
    <dbReference type="NCBI Taxonomy" id="2030807"/>
    <lineage>
        <taxon>Bacteria</taxon>
        <taxon>Candidatus Aerophobota</taxon>
    </lineage>
</organism>
<evidence type="ECO:0000313" key="2">
    <source>
        <dbReference type="Proteomes" id="UP000279422"/>
    </source>
</evidence>